<name>A0A5B0SMA7_PUCGR</name>
<protein>
    <submittedName>
        <fullName evidence="1">Uncharacterized protein</fullName>
    </submittedName>
</protein>
<comment type="caution">
    <text evidence="1">The sequence shown here is derived from an EMBL/GenBank/DDBJ whole genome shotgun (WGS) entry which is preliminary data.</text>
</comment>
<dbReference type="EMBL" id="VDEP01000001">
    <property type="protein sequence ID" value="KAA1139082.1"/>
    <property type="molecule type" value="Genomic_DNA"/>
</dbReference>
<accession>A0A5B0SMA7</accession>
<evidence type="ECO:0000313" key="2">
    <source>
        <dbReference type="Proteomes" id="UP000325313"/>
    </source>
</evidence>
<proteinExistence type="predicted"/>
<dbReference type="AlphaFoldDB" id="A0A5B0SMA7"/>
<reference evidence="1 2" key="1">
    <citation type="submission" date="2019-05" db="EMBL/GenBank/DDBJ databases">
        <title>Emergence of the Ug99 lineage of the wheat stem rust pathogen through somatic hybridization.</title>
        <authorList>
            <person name="Li F."/>
            <person name="Upadhyaya N.M."/>
            <person name="Sperschneider J."/>
            <person name="Matny O."/>
            <person name="Nguyen-Phuc H."/>
            <person name="Mago R."/>
            <person name="Raley C."/>
            <person name="Miller M.E."/>
            <person name="Silverstein K.A.T."/>
            <person name="Henningsen E."/>
            <person name="Hirsch C.D."/>
            <person name="Visser B."/>
            <person name="Pretorius Z.A."/>
            <person name="Steffenson B.J."/>
            <person name="Schwessinger B."/>
            <person name="Dodds P.N."/>
            <person name="Figueroa M."/>
        </authorList>
    </citation>
    <scope>NUCLEOTIDE SEQUENCE [LARGE SCALE GENOMIC DNA]</scope>
    <source>
        <strain evidence="1 2">Ug99</strain>
    </source>
</reference>
<organism evidence="1 2">
    <name type="scientific">Puccinia graminis f. sp. tritici</name>
    <dbReference type="NCBI Taxonomy" id="56615"/>
    <lineage>
        <taxon>Eukaryota</taxon>
        <taxon>Fungi</taxon>
        <taxon>Dikarya</taxon>
        <taxon>Basidiomycota</taxon>
        <taxon>Pucciniomycotina</taxon>
        <taxon>Pucciniomycetes</taxon>
        <taxon>Pucciniales</taxon>
        <taxon>Pucciniaceae</taxon>
        <taxon>Puccinia</taxon>
    </lineage>
</organism>
<evidence type="ECO:0000313" key="1">
    <source>
        <dbReference type="EMBL" id="KAA1139082.1"/>
    </source>
</evidence>
<sequence>MVGVGFLDEVDIGITTDIVCLFLAFSDDGWVEISPVGGFDGTNNADGFAAFFVGDILGVDDAAFFLAINLDGSGEVDLGAGFSFFDRGGVKSFGGGLILSAPNGVGVDLRGASGFSSTDAPSRAGSSATGY</sequence>
<dbReference type="Proteomes" id="UP000325313">
    <property type="component" value="Unassembled WGS sequence"/>
</dbReference>
<gene>
    <name evidence="1" type="ORF">PGTUg99_035683</name>
</gene>